<organism evidence="1 2">
    <name type="scientific">Scopulibacillus cellulosilyticus</name>
    <dbReference type="NCBI Taxonomy" id="2665665"/>
    <lineage>
        <taxon>Bacteria</taxon>
        <taxon>Bacillati</taxon>
        <taxon>Bacillota</taxon>
        <taxon>Bacilli</taxon>
        <taxon>Bacillales</taxon>
        <taxon>Sporolactobacillaceae</taxon>
        <taxon>Scopulibacillus</taxon>
    </lineage>
</organism>
<keyword evidence="2" id="KW-1185">Reference proteome</keyword>
<dbReference type="EMBL" id="JBHTCO010000004">
    <property type="protein sequence ID" value="MFC7392272.1"/>
    <property type="molecule type" value="Genomic_DNA"/>
</dbReference>
<gene>
    <name evidence="1" type="ORF">ACFQRG_04690</name>
</gene>
<comment type="caution">
    <text evidence="1">The sequence shown here is derived from an EMBL/GenBank/DDBJ whole genome shotgun (WGS) entry which is preliminary data.</text>
</comment>
<evidence type="ECO:0000313" key="1">
    <source>
        <dbReference type="EMBL" id="MFC7392272.1"/>
    </source>
</evidence>
<proteinExistence type="predicted"/>
<sequence length="67" mass="7980">MSTHKRYLEEKKTIDLLLHEGYVIRKVTEKLDGDLVEFQKGKKLEMHYIQNPDARKYFSAALLSRKK</sequence>
<name>A0ABW2PUG1_9BACL</name>
<evidence type="ECO:0000313" key="2">
    <source>
        <dbReference type="Proteomes" id="UP001596505"/>
    </source>
</evidence>
<protein>
    <submittedName>
        <fullName evidence="1">Uncharacterized protein</fullName>
    </submittedName>
</protein>
<dbReference type="RefSeq" id="WP_380964212.1">
    <property type="nucleotide sequence ID" value="NZ_JBHTCO010000004.1"/>
</dbReference>
<accession>A0ABW2PUG1</accession>
<reference evidence="2" key="1">
    <citation type="journal article" date="2019" name="Int. J. Syst. Evol. Microbiol.">
        <title>The Global Catalogue of Microorganisms (GCM) 10K type strain sequencing project: providing services to taxonomists for standard genome sequencing and annotation.</title>
        <authorList>
            <consortium name="The Broad Institute Genomics Platform"/>
            <consortium name="The Broad Institute Genome Sequencing Center for Infectious Disease"/>
            <person name="Wu L."/>
            <person name="Ma J."/>
        </authorList>
    </citation>
    <scope>NUCLEOTIDE SEQUENCE [LARGE SCALE GENOMIC DNA]</scope>
    <source>
        <strain evidence="2">CGMCC 1.16305</strain>
    </source>
</reference>
<dbReference type="Proteomes" id="UP001596505">
    <property type="component" value="Unassembled WGS sequence"/>
</dbReference>